<dbReference type="Proteomes" id="UP000652430">
    <property type="component" value="Unassembled WGS sequence"/>
</dbReference>
<accession>A0ABQ3LIG3</accession>
<keyword evidence="3" id="KW-1185">Reference proteome</keyword>
<feature type="transmembrane region" description="Helical" evidence="1">
    <location>
        <begin position="36"/>
        <end position="64"/>
    </location>
</feature>
<name>A0ABQ3LIG3_9SPHN</name>
<feature type="transmembrane region" description="Helical" evidence="1">
    <location>
        <begin position="463"/>
        <end position="487"/>
    </location>
</feature>
<evidence type="ECO:0000313" key="2">
    <source>
        <dbReference type="EMBL" id="GHH17303.1"/>
    </source>
</evidence>
<feature type="transmembrane region" description="Helical" evidence="1">
    <location>
        <begin position="423"/>
        <end position="442"/>
    </location>
</feature>
<feature type="transmembrane region" description="Helical" evidence="1">
    <location>
        <begin position="76"/>
        <end position="97"/>
    </location>
</feature>
<feature type="transmembrane region" description="Helical" evidence="1">
    <location>
        <begin position="399"/>
        <end position="417"/>
    </location>
</feature>
<proteinExistence type="predicted"/>
<feature type="transmembrane region" description="Helical" evidence="1">
    <location>
        <begin position="157"/>
        <end position="182"/>
    </location>
</feature>
<feature type="transmembrane region" description="Helical" evidence="1">
    <location>
        <begin position="355"/>
        <end position="375"/>
    </location>
</feature>
<evidence type="ECO:0008006" key="4">
    <source>
        <dbReference type="Google" id="ProtNLM"/>
    </source>
</evidence>
<evidence type="ECO:0000313" key="3">
    <source>
        <dbReference type="Proteomes" id="UP000652430"/>
    </source>
</evidence>
<dbReference type="EMBL" id="BNAQ01000003">
    <property type="protein sequence ID" value="GHH17303.1"/>
    <property type="molecule type" value="Genomic_DNA"/>
</dbReference>
<keyword evidence="1" id="KW-0812">Transmembrane</keyword>
<keyword evidence="1" id="KW-1133">Transmembrane helix</keyword>
<feature type="transmembrane region" description="Helical" evidence="1">
    <location>
        <begin position="128"/>
        <end position="151"/>
    </location>
</feature>
<gene>
    <name evidence="2" type="ORF">GCM10008023_21690</name>
</gene>
<feature type="transmembrane region" description="Helical" evidence="1">
    <location>
        <begin position="253"/>
        <end position="273"/>
    </location>
</feature>
<comment type="caution">
    <text evidence="2">The sequence shown here is derived from an EMBL/GenBank/DDBJ whole genome shotgun (WGS) entry which is preliminary data.</text>
</comment>
<feature type="transmembrane region" description="Helical" evidence="1">
    <location>
        <begin position="194"/>
        <end position="213"/>
    </location>
</feature>
<keyword evidence="1" id="KW-0472">Membrane</keyword>
<sequence length="501" mass="52041">MNWAMRHVPPGSFGWLALNEVRLAVRARSSSGRRGLLARLGATQVIGWLLIAAWLAIGCLIGWAARDTAIPVLPELRIAALGVSALMLSFMTAQAVLGSQRSLYDTGDLALLFSAPIPESSVLLAKMLGIAATIALTYAVLLLPIVVPVAVLGHPQLFGVVALLVALALTASALGIALTLAVATLVGPRAARTFGQILAALLGGAVFLASQIYPRADHKGSAMVAHFERLRANGFGTHGLSSLPGRAAFGDPLAIAILLGVALLLFAGAGLTLQRLFLSGYQDGGNRLSRSKPTGRASQRLFHAELTRSIFAKEWRLLARDPALAFQIVMRLIYMAPLVLAMLGSRHAVPVPPALAFASVLIASQLVGSFAWLTVSAEDAPDLLAVAPVSKEQINRAKLLAAFAMAAPFALVLPIGLAWQTPLGALITVIMTALGGAGAGYAELKLGKPSQRSSFARRRQGGVIAGLASVAIAVVFGGGAAIAVYLVSGDLGALRMVVGQR</sequence>
<evidence type="ECO:0000256" key="1">
    <source>
        <dbReference type="SAM" id="Phobius"/>
    </source>
</evidence>
<organism evidence="2 3">
    <name type="scientific">Sphingomonas glacialis</name>
    <dbReference type="NCBI Taxonomy" id="658225"/>
    <lineage>
        <taxon>Bacteria</taxon>
        <taxon>Pseudomonadati</taxon>
        <taxon>Pseudomonadota</taxon>
        <taxon>Alphaproteobacteria</taxon>
        <taxon>Sphingomonadales</taxon>
        <taxon>Sphingomonadaceae</taxon>
        <taxon>Sphingomonas</taxon>
    </lineage>
</organism>
<reference evidence="3" key="1">
    <citation type="journal article" date="2019" name="Int. J. Syst. Evol. Microbiol.">
        <title>The Global Catalogue of Microorganisms (GCM) 10K type strain sequencing project: providing services to taxonomists for standard genome sequencing and annotation.</title>
        <authorList>
            <consortium name="The Broad Institute Genomics Platform"/>
            <consortium name="The Broad Institute Genome Sequencing Center for Infectious Disease"/>
            <person name="Wu L."/>
            <person name="Ma J."/>
        </authorList>
    </citation>
    <scope>NUCLEOTIDE SEQUENCE [LARGE SCALE GENOMIC DNA]</scope>
    <source>
        <strain evidence="3">CGMCC 1.8957</strain>
    </source>
</reference>
<protein>
    <recommendedName>
        <fullName evidence="4">ABC-2 type transport system permease protein</fullName>
    </recommendedName>
</protein>
<feature type="transmembrane region" description="Helical" evidence="1">
    <location>
        <begin position="323"/>
        <end position="343"/>
    </location>
</feature>